<dbReference type="CDD" id="cd03316">
    <property type="entry name" value="MR_like"/>
    <property type="match status" value="1"/>
</dbReference>
<dbReference type="InterPro" id="IPR013342">
    <property type="entry name" value="Mandelate_racemase_C"/>
</dbReference>
<dbReference type="SFLD" id="SFLDS00001">
    <property type="entry name" value="Enolase"/>
    <property type="match status" value="1"/>
</dbReference>
<reference evidence="4 5" key="2">
    <citation type="submission" date="2020-06" db="EMBL/GenBank/DDBJ databases">
        <title>Complete Genome Sequence of Clostridium muelleri sp. nov. P21T, an Acid-Alcohol Producing Acetogen Isolated from Old Hay.</title>
        <authorList>
            <person name="Duncan K.E."/>
            <person name="Tanner R.S."/>
        </authorList>
    </citation>
    <scope>NUCLEOTIDE SEQUENCE [LARGE SCALE GENOMIC DNA]</scope>
    <source>
        <strain evidence="4 5">P21</strain>
    </source>
</reference>
<dbReference type="EMBL" id="JABBNI010000021">
    <property type="protein sequence ID" value="NMM63380.1"/>
    <property type="molecule type" value="Genomic_DNA"/>
</dbReference>
<evidence type="ECO:0000313" key="5">
    <source>
        <dbReference type="Proteomes" id="UP000537131"/>
    </source>
</evidence>
<dbReference type="InterPro" id="IPR013341">
    <property type="entry name" value="Mandelate_racemase_N_dom"/>
</dbReference>
<keyword evidence="5" id="KW-1185">Reference proteome</keyword>
<evidence type="ECO:0000259" key="3">
    <source>
        <dbReference type="SMART" id="SM00922"/>
    </source>
</evidence>
<feature type="domain" description="Mandelate racemase/muconate lactonizing enzyme C-terminal" evidence="3">
    <location>
        <begin position="144"/>
        <end position="259"/>
    </location>
</feature>
<dbReference type="InterPro" id="IPR029017">
    <property type="entry name" value="Enolase-like_N"/>
</dbReference>
<dbReference type="Gene3D" id="3.30.390.10">
    <property type="entry name" value="Enolase-like, N-terminal domain"/>
    <property type="match status" value="1"/>
</dbReference>
<evidence type="ECO:0000256" key="2">
    <source>
        <dbReference type="ARBA" id="ARBA00023239"/>
    </source>
</evidence>
<keyword evidence="2" id="KW-0456">Lyase</keyword>
<proteinExistence type="predicted"/>
<keyword evidence="1" id="KW-0479">Metal-binding</keyword>
<dbReference type="RefSeq" id="WP_169297983.1">
    <property type="nucleotide sequence ID" value="NZ_JABBNI010000021.1"/>
</dbReference>
<dbReference type="SUPFAM" id="SSF54826">
    <property type="entry name" value="Enolase N-terminal domain-like"/>
    <property type="match status" value="1"/>
</dbReference>
<sequence length="390" mass="43950">MKITKIDLLFSNPVEDGWRPLFCRIYTDVGIYGDGEVALSYGDTLNAAFGILQDLAPMLIGMDPLDHEVIWQKLYRHCFFALNGGPLTFGGISAFDIALWDIKGKAFNMPVYKLLGGKQRNSLRAYASQLQNDWGENRKPARTPQDYARVAEIAVQKGFDAIKINFLTFREDEGRYPETSQTAFLDPNYMETVEARIAAVRNAVGKKVDIILENHCYTDKLSAVQYGNMARKYGILYYEEPTTPHPDLLSYVYKETGIPVASGERIYSRWQYRQYFEQNAIQIIQPDIGTCGGITEVKKICDMAYLYETGVQIHVCGSPLVTAASLQLECAIPNFVIHEYNINTVMPKMVGLTKHDYQPVDGKFSIPDLPGIGNEIAEETFKNSEIVTIK</sequence>
<name>A0A7Y0EH49_9CLOT</name>
<dbReference type="InterPro" id="IPR034593">
    <property type="entry name" value="DgoD-like"/>
</dbReference>
<dbReference type="InterPro" id="IPR036849">
    <property type="entry name" value="Enolase-like_C_sf"/>
</dbReference>
<dbReference type="AlphaFoldDB" id="A0A7Y0EH49"/>
<dbReference type="GO" id="GO:0046872">
    <property type="term" value="F:metal ion binding"/>
    <property type="evidence" value="ECO:0007669"/>
    <property type="project" value="UniProtKB-KW"/>
</dbReference>
<evidence type="ECO:0000313" key="4">
    <source>
        <dbReference type="EMBL" id="NMM63380.1"/>
    </source>
</evidence>
<dbReference type="Gene3D" id="3.20.20.120">
    <property type="entry name" value="Enolase-like C-terminal domain"/>
    <property type="match status" value="1"/>
</dbReference>
<organism evidence="4 5">
    <name type="scientific">Clostridium muellerianum</name>
    <dbReference type="NCBI Taxonomy" id="2716538"/>
    <lineage>
        <taxon>Bacteria</taxon>
        <taxon>Bacillati</taxon>
        <taxon>Bacillota</taxon>
        <taxon>Clostridia</taxon>
        <taxon>Eubacteriales</taxon>
        <taxon>Clostridiaceae</taxon>
        <taxon>Clostridium</taxon>
    </lineage>
</organism>
<dbReference type="Pfam" id="PF13378">
    <property type="entry name" value="MR_MLE_C"/>
    <property type="match status" value="1"/>
</dbReference>
<dbReference type="PANTHER" id="PTHR48080">
    <property type="entry name" value="D-GALACTONATE DEHYDRATASE-RELATED"/>
    <property type="match status" value="1"/>
</dbReference>
<accession>A0A7Y0EH49</accession>
<comment type="caution">
    <text evidence="4">The sequence shown here is derived from an EMBL/GenBank/DDBJ whole genome shotgun (WGS) entry which is preliminary data.</text>
</comment>
<dbReference type="SMART" id="SM00922">
    <property type="entry name" value="MR_MLE"/>
    <property type="match status" value="1"/>
</dbReference>
<gene>
    <name evidence="4" type="ORF">HBE96_11960</name>
</gene>
<reference evidence="4 5" key="1">
    <citation type="submission" date="2020-04" db="EMBL/GenBank/DDBJ databases">
        <authorList>
            <person name="Doyle D.A."/>
        </authorList>
    </citation>
    <scope>NUCLEOTIDE SEQUENCE [LARGE SCALE GENOMIC DNA]</scope>
    <source>
        <strain evidence="4 5">P21</strain>
    </source>
</reference>
<protein>
    <submittedName>
        <fullName evidence="4">Mandelate racemase/muconate lactonizing enzyme family protein</fullName>
    </submittedName>
</protein>
<dbReference type="GO" id="GO:0016829">
    <property type="term" value="F:lyase activity"/>
    <property type="evidence" value="ECO:0007669"/>
    <property type="project" value="UniProtKB-KW"/>
</dbReference>
<dbReference type="Proteomes" id="UP000537131">
    <property type="component" value="Unassembled WGS sequence"/>
</dbReference>
<dbReference type="SFLD" id="SFLDG00179">
    <property type="entry name" value="mandelate_racemase"/>
    <property type="match status" value="1"/>
</dbReference>
<dbReference type="InterPro" id="IPR029065">
    <property type="entry name" value="Enolase_C-like"/>
</dbReference>
<dbReference type="Pfam" id="PF02746">
    <property type="entry name" value="MR_MLE_N"/>
    <property type="match status" value="1"/>
</dbReference>
<evidence type="ECO:0000256" key="1">
    <source>
        <dbReference type="ARBA" id="ARBA00022723"/>
    </source>
</evidence>
<dbReference type="PANTHER" id="PTHR48080:SF2">
    <property type="entry name" value="D-GALACTONATE DEHYDRATASE"/>
    <property type="match status" value="1"/>
</dbReference>
<dbReference type="SUPFAM" id="SSF51604">
    <property type="entry name" value="Enolase C-terminal domain-like"/>
    <property type="match status" value="1"/>
</dbReference>